<accession>A0ACC1MGP2</accession>
<name>A0ACC1MGP2_9HYPO</name>
<keyword evidence="2" id="KW-1185">Reference proteome</keyword>
<dbReference type="EMBL" id="JANJQO010002888">
    <property type="protein sequence ID" value="KAJ2965693.1"/>
    <property type="molecule type" value="Genomic_DNA"/>
</dbReference>
<sequence length="133" mass="14821">MQDIVVGKYRLSKSENFDNFLSEIGLGYIKRKLAQSTNPEITITRDGDKYTMITSSALSTTQITFALGEEFKEDRQDGVSVTSLVTADGNTWTQTQKPGDGKDLLIVREFTDSELKVTSTINGVTANRVYERI</sequence>
<evidence type="ECO:0000313" key="1">
    <source>
        <dbReference type="EMBL" id="KAJ2965693.1"/>
    </source>
</evidence>
<comment type="caution">
    <text evidence="1">The sequence shown here is derived from an EMBL/GenBank/DDBJ whole genome shotgun (WGS) entry which is preliminary data.</text>
</comment>
<reference evidence="1" key="1">
    <citation type="submission" date="2022-08" db="EMBL/GenBank/DDBJ databases">
        <title>Genome Sequence of Lecanicillium fungicola.</title>
        <authorList>
            <person name="Buettner E."/>
        </authorList>
    </citation>
    <scope>NUCLEOTIDE SEQUENCE</scope>
    <source>
        <strain evidence="1">Babe33</strain>
    </source>
</reference>
<proteinExistence type="predicted"/>
<gene>
    <name evidence="1" type="ORF">NQ176_g10492</name>
</gene>
<evidence type="ECO:0000313" key="2">
    <source>
        <dbReference type="Proteomes" id="UP001143910"/>
    </source>
</evidence>
<organism evidence="1 2">
    <name type="scientific">Zarea fungicola</name>
    <dbReference type="NCBI Taxonomy" id="93591"/>
    <lineage>
        <taxon>Eukaryota</taxon>
        <taxon>Fungi</taxon>
        <taxon>Dikarya</taxon>
        <taxon>Ascomycota</taxon>
        <taxon>Pezizomycotina</taxon>
        <taxon>Sordariomycetes</taxon>
        <taxon>Hypocreomycetidae</taxon>
        <taxon>Hypocreales</taxon>
        <taxon>Cordycipitaceae</taxon>
        <taxon>Zarea</taxon>
    </lineage>
</organism>
<protein>
    <submittedName>
        <fullName evidence="1">Uncharacterized protein</fullName>
    </submittedName>
</protein>
<dbReference type="Proteomes" id="UP001143910">
    <property type="component" value="Unassembled WGS sequence"/>
</dbReference>